<keyword evidence="3" id="KW-1185">Reference proteome</keyword>
<gene>
    <name evidence="2" type="ORF">Plil01_000845100</name>
</gene>
<evidence type="ECO:0000313" key="2">
    <source>
        <dbReference type="EMBL" id="GMF21416.1"/>
    </source>
</evidence>
<dbReference type="AlphaFoldDB" id="A0A9W6TWN4"/>
<comment type="caution">
    <text evidence="2">The sequence shown here is derived from an EMBL/GenBank/DDBJ whole genome shotgun (WGS) entry which is preliminary data.</text>
</comment>
<dbReference type="GO" id="GO:0003824">
    <property type="term" value="F:catalytic activity"/>
    <property type="evidence" value="ECO:0007669"/>
    <property type="project" value="InterPro"/>
</dbReference>
<feature type="domain" description="PLD phosphodiesterase" evidence="1">
    <location>
        <begin position="9"/>
        <end position="36"/>
    </location>
</feature>
<protein>
    <submittedName>
        <fullName evidence="2">Unnamed protein product</fullName>
    </submittedName>
</protein>
<dbReference type="SUPFAM" id="SSF56024">
    <property type="entry name" value="Phospholipase D/nuclease"/>
    <property type="match status" value="1"/>
</dbReference>
<dbReference type="Proteomes" id="UP001165083">
    <property type="component" value="Unassembled WGS sequence"/>
</dbReference>
<evidence type="ECO:0000313" key="3">
    <source>
        <dbReference type="Proteomes" id="UP001165083"/>
    </source>
</evidence>
<dbReference type="InterPro" id="IPR025202">
    <property type="entry name" value="PLD-like_dom"/>
</dbReference>
<dbReference type="Pfam" id="PF13091">
    <property type="entry name" value="PLDc_2"/>
    <property type="match status" value="1"/>
</dbReference>
<reference evidence="2" key="1">
    <citation type="submission" date="2023-04" db="EMBL/GenBank/DDBJ databases">
        <title>Phytophthora lilii NBRC 32176.</title>
        <authorList>
            <person name="Ichikawa N."/>
            <person name="Sato H."/>
            <person name="Tonouchi N."/>
        </authorList>
    </citation>
    <scope>NUCLEOTIDE SEQUENCE</scope>
    <source>
        <strain evidence="2">NBRC 32176</strain>
    </source>
</reference>
<dbReference type="PROSITE" id="PS50035">
    <property type="entry name" value="PLD"/>
    <property type="match status" value="1"/>
</dbReference>
<name>A0A9W6TWN4_9STRA</name>
<dbReference type="EMBL" id="BSXW01000407">
    <property type="protein sequence ID" value="GMF21416.1"/>
    <property type="molecule type" value="Genomic_DNA"/>
</dbReference>
<evidence type="ECO:0000259" key="1">
    <source>
        <dbReference type="PROSITE" id="PS50035"/>
    </source>
</evidence>
<organism evidence="2 3">
    <name type="scientific">Phytophthora lilii</name>
    <dbReference type="NCBI Taxonomy" id="2077276"/>
    <lineage>
        <taxon>Eukaryota</taxon>
        <taxon>Sar</taxon>
        <taxon>Stramenopiles</taxon>
        <taxon>Oomycota</taxon>
        <taxon>Peronosporomycetes</taxon>
        <taxon>Peronosporales</taxon>
        <taxon>Peronosporaceae</taxon>
        <taxon>Phytophthora</taxon>
    </lineage>
</organism>
<accession>A0A9W6TWN4</accession>
<proteinExistence type="predicted"/>
<dbReference type="InterPro" id="IPR001736">
    <property type="entry name" value="PLipase_D/transphosphatidylase"/>
</dbReference>
<sequence>MTVAFQQFPSIMLHEKMDVVDDVAVALGSANGSRAAMRNFENLAYIYEAISAAETTDDFEDGWYSPTSDYPVMACWAGRRARRARQLVRG</sequence>
<dbReference type="Gene3D" id="3.30.870.10">
    <property type="entry name" value="Endonuclease Chain A"/>
    <property type="match status" value="1"/>
</dbReference>